<keyword evidence="3" id="KW-0238">DNA-binding</keyword>
<name>A0A2A8D911_9MICC</name>
<dbReference type="GO" id="GO:0009307">
    <property type="term" value="P:DNA restriction-modification system"/>
    <property type="evidence" value="ECO:0007669"/>
    <property type="project" value="UniProtKB-KW"/>
</dbReference>
<dbReference type="SUPFAM" id="SSF116734">
    <property type="entry name" value="DNA methylase specificity domain"/>
    <property type="match status" value="2"/>
</dbReference>
<dbReference type="InterPro" id="IPR044946">
    <property type="entry name" value="Restrct_endonuc_typeI_TRD_sf"/>
</dbReference>
<dbReference type="GO" id="GO:0004519">
    <property type="term" value="F:endonuclease activity"/>
    <property type="evidence" value="ECO:0007669"/>
    <property type="project" value="UniProtKB-KW"/>
</dbReference>
<evidence type="ECO:0000313" key="7">
    <source>
        <dbReference type="Proteomes" id="UP000219947"/>
    </source>
</evidence>
<sequence>MEAPKALNYIEKLVAKLCPDGVEYVKVGDIADIGTGSSDRKDAVPDGEYPFYVRSREVLRSASYLFDEESVIIPGEGGIGEIFHFVSGKYNLHQRAYRVSFQVDYINTKFAYYYFAANFKKFILAKSVNATVKSIRKPMVQSFQIPVPPLEVQNAIVEILDKFTKLEAELEAELAARRAQYEYYRKLLLEDITNRVSVERVELSEIFDISNGYTPKKSVSSYWDDGNVPWFRMEDIRRNGRVLSESLIKVHESAVKKSGLFPENSIIVATSATIGEHALIKIPFLCNQRFTALVLKEKYINKLDRKFLFYYCFVLDEWCRNNTTQSSFASVDMKGFRKFVFPVPSLTDQERIVSILDTFDALVNDISSGLPAELEARRKQYEYYRDRLLTFPRKFEPAEQAMQR</sequence>
<keyword evidence="6" id="KW-0255">Endonuclease</keyword>
<evidence type="ECO:0000256" key="1">
    <source>
        <dbReference type="ARBA" id="ARBA00010923"/>
    </source>
</evidence>
<organism evidence="6 7">
    <name type="scientific">Rothia dentocariosa</name>
    <dbReference type="NCBI Taxonomy" id="2047"/>
    <lineage>
        <taxon>Bacteria</taxon>
        <taxon>Bacillati</taxon>
        <taxon>Actinomycetota</taxon>
        <taxon>Actinomycetes</taxon>
        <taxon>Micrococcales</taxon>
        <taxon>Micrococcaceae</taxon>
        <taxon>Rothia</taxon>
    </lineage>
</organism>
<dbReference type="InterPro" id="IPR000055">
    <property type="entry name" value="Restrct_endonuc_typeI_TRD"/>
</dbReference>
<dbReference type="Proteomes" id="UP000219947">
    <property type="component" value="Unassembled WGS sequence"/>
</dbReference>
<keyword evidence="6" id="KW-0540">Nuclease</keyword>
<keyword evidence="7" id="KW-1185">Reference proteome</keyword>
<evidence type="ECO:0000313" key="6">
    <source>
        <dbReference type="EMBL" id="PEN17436.1"/>
    </source>
</evidence>
<dbReference type="PANTHER" id="PTHR43140:SF1">
    <property type="entry name" value="TYPE I RESTRICTION ENZYME ECOKI SPECIFICITY SUBUNIT"/>
    <property type="match status" value="1"/>
</dbReference>
<accession>A0A2A8D911</accession>
<dbReference type="InterPro" id="IPR051212">
    <property type="entry name" value="Type-I_RE_S_subunit"/>
</dbReference>
<comment type="subunit">
    <text evidence="4">The methyltransferase is composed of M and S polypeptides.</text>
</comment>
<protein>
    <submittedName>
        <fullName evidence="6">Restriction endonuclease subunit S</fullName>
    </submittedName>
</protein>
<dbReference type="AlphaFoldDB" id="A0A2A8D911"/>
<evidence type="ECO:0000256" key="4">
    <source>
        <dbReference type="ARBA" id="ARBA00038652"/>
    </source>
</evidence>
<dbReference type="CDD" id="cd17281">
    <property type="entry name" value="RMtype1_S_HpyAXIII_TRD1-CR1_like"/>
    <property type="match status" value="1"/>
</dbReference>
<gene>
    <name evidence="6" type="ORF">CRM92_02155</name>
</gene>
<feature type="domain" description="Type I restriction modification DNA specificity" evidence="5">
    <location>
        <begin position="198"/>
        <end position="376"/>
    </location>
</feature>
<proteinExistence type="inferred from homology"/>
<comment type="caution">
    <text evidence="6">The sequence shown here is derived from an EMBL/GenBank/DDBJ whole genome shotgun (WGS) entry which is preliminary data.</text>
</comment>
<keyword evidence="2" id="KW-0680">Restriction system</keyword>
<dbReference type="EMBL" id="PDEV01000001">
    <property type="protein sequence ID" value="PEN17436.1"/>
    <property type="molecule type" value="Genomic_DNA"/>
</dbReference>
<evidence type="ECO:0000256" key="2">
    <source>
        <dbReference type="ARBA" id="ARBA00022747"/>
    </source>
</evidence>
<keyword evidence="6" id="KW-0378">Hydrolase</keyword>
<dbReference type="PANTHER" id="PTHR43140">
    <property type="entry name" value="TYPE-1 RESTRICTION ENZYME ECOKI SPECIFICITY PROTEIN"/>
    <property type="match status" value="1"/>
</dbReference>
<dbReference type="Pfam" id="PF01420">
    <property type="entry name" value="Methylase_S"/>
    <property type="match status" value="2"/>
</dbReference>
<dbReference type="GO" id="GO:0003677">
    <property type="term" value="F:DNA binding"/>
    <property type="evidence" value="ECO:0007669"/>
    <property type="project" value="UniProtKB-KW"/>
</dbReference>
<evidence type="ECO:0000256" key="3">
    <source>
        <dbReference type="ARBA" id="ARBA00023125"/>
    </source>
</evidence>
<dbReference type="Gene3D" id="3.90.220.20">
    <property type="entry name" value="DNA methylase specificity domains"/>
    <property type="match status" value="2"/>
</dbReference>
<feature type="domain" description="Type I restriction modification DNA specificity" evidence="5">
    <location>
        <begin position="19"/>
        <end position="174"/>
    </location>
</feature>
<comment type="similarity">
    <text evidence="1">Belongs to the type-I restriction system S methylase family.</text>
</comment>
<evidence type="ECO:0000259" key="5">
    <source>
        <dbReference type="Pfam" id="PF01420"/>
    </source>
</evidence>
<reference evidence="6" key="1">
    <citation type="submission" date="2017-10" db="EMBL/GenBank/DDBJ databases">
        <title>Kefir isolates.</title>
        <authorList>
            <person name="Kim Y."/>
            <person name="Blasche S."/>
        </authorList>
    </citation>
    <scope>NUCLEOTIDE SEQUENCE [LARGE SCALE GENOMIC DNA]</scope>
    <source>
        <strain evidence="6">OG2-2</strain>
    </source>
</reference>